<feature type="domain" description="Helicase ATP-binding" evidence="1">
    <location>
        <begin position="33"/>
        <end position="184"/>
    </location>
</feature>
<dbReference type="PROSITE" id="PS51192">
    <property type="entry name" value="HELICASE_ATP_BIND_1"/>
    <property type="match status" value="1"/>
</dbReference>
<dbReference type="InterPro" id="IPR006935">
    <property type="entry name" value="Helicase/UvrB_N"/>
</dbReference>
<dbReference type="AlphaFoldDB" id="A0A5J4J4Z5"/>
<dbReference type="OrthoDB" id="9802848at2"/>
<evidence type="ECO:0000313" key="3">
    <source>
        <dbReference type="EMBL" id="GER59577.1"/>
    </source>
</evidence>
<accession>A0A5J4J4Z5</accession>
<dbReference type="InterPro" id="IPR027417">
    <property type="entry name" value="P-loop_NTPase"/>
</dbReference>
<keyword evidence="3" id="KW-0067">ATP-binding</keyword>
<dbReference type="RefSeq" id="WP_151673985.1">
    <property type="nucleotide sequence ID" value="NZ_BKCG01000003.1"/>
</dbReference>
<organism evidence="3 4">
    <name type="scientific">Patiriisocius marinus</name>
    <dbReference type="NCBI Taxonomy" id="1397112"/>
    <lineage>
        <taxon>Bacteria</taxon>
        <taxon>Pseudomonadati</taxon>
        <taxon>Bacteroidota</taxon>
        <taxon>Flavobacteriia</taxon>
        <taxon>Flavobacteriales</taxon>
        <taxon>Flavobacteriaceae</taxon>
        <taxon>Patiriisocius</taxon>
    </lineage>
</organism>
<dbReference type="GO" id="GO:0005524">
    <property type="term" value="F:ATP binding"/>
    <property type="evidence" value="ECO:0007669"/>
    <property type="project" value="InterPro"/>
</dbReference>
<keyword evidence="3" id="KW-0378">Hydrolase</keyword>
<dbReference type="InterPro" id="IPR014001">
    <property type="entry name" value="Helicase_ATP-bd"/>
</dbReference>
<dbReference type="GO" id="GO:0005829">
    <property type="term" value="C:cytosol"/>
    <property type="evidence" value="ECO:0007669"/>
    <property type="project" value="TreeGrafter"/>
</dbReference>
<dbReference type="SUPFAM" id="SSF52540">
    <property type="entry name" value="P-loop containing nucleoside triphosphate hydrolases"/>
    <property type="match status" value="1"/>
</dbReference>
<evidence type="ECO:0000259" key="1">
    <source>
        <dbReference type="PROSITE" id="PS51192"/>
    </source>
</evidence>
<dbReference type="EMBL" id="BKCG01000003">
    <property type="protein sequence ID" value="GER59577.1"/>
    <property type="molecule type" value="Genomic_DNA"/>
</dbReference>
<name>A0A5J4J4Z5_9FLAO</name>
<dbReference type="Pfam" id="PF04851">
    <property type="entry name" value="ResIII"/>
    <property type="match status" value="1"/>
</dbReference>
<keyword evidence="4" id="KW-1185">Reference proteome</keyword>
<dbReference type="Gene3D" id="3.40.50.300">
    <property type="entry name" value="P-loop containing nucleotide triphosphate hydrolases"/>
    <property type="match status" value="2"/>
</dbReference>
<evidence type="ECO:0000313" key="4">
    <source>
        <dbReference type="Proteomes" id="UP000326509"/>
    </source>
</evidence>
<comment type="caution">
    <text evidence="3">The sequence shown here is derived from an EMBL/GenBank/DDBJ whole genome shotgun (WGS) entry which is preliminary data.</text>
</comment>
<gene>
    <name evidence="3" type="ORF">ULMA_16850</name>
</gene>
<keyword evidence="3" id="KW-0547">Nucleotide-binding</keyword>
<dbReference type="PANTHER" id="PTHR47396">
    <property type="entry name" value="TYPE I RESTRICTION ENZYME ECOKI R PROTEIN"/>
    <property type="match status" value="1"/>
</dbReference>
<protein>
    <submittedName>
        <fullName evidence="3">DEAD/DEAH box helicase</fullName>
    </submittedName>
</protein>
<proteinExistence type="predicted"/>
<dbReference type="Pfam" id="PF00271">
    <property type="entry name" value="Helicase_C"/>
    <property type="match status" value="1"/>
</dbReference>
<feature type="domain" description="Helicase C-terminal" evidence="2">
    <location>
        <begin position="234"/>
        <end position="406"/>
    </location>
</feature>
<dbReference type="InterPro" id="IPR001650">
    <property type="entry name" value="Helicase_C-like"/>
</dbReference>
<keyword evidence="3" id="KW-0347">Helicase</keyword>
<dbReference type="SMART" id="SM00490">
    <property type="entry name" value="HELICc"/>
    <property type="match status" value="1"/>
</dbReference>
<dbReference type="GO" id="GO:0004386">
    <property type="term" value="F:helicase activity"/>
    <property type="evidence" value="ECO:0007669"/>
    <property type="project" value="UniProtKB-KW"/>
</dbReference>
<dbReference type="PROSITE" id="PS51194">
    <property type="entry name" value="HELICASE_CTER"/>
    <property type="match status" value="1"/>
</dbReference>
<reference evidence="3 4" key="1">
    <citation type="submission" date="2019-08" db="EMBL/GenBank/DDBJ databases">
        <title>Draft genome sequence of Ulvibacter marinus type strain NBRC 109484.</title>
        <authorList>
            <person name="Kawano K."/>
            <person name="Ushijima N."/>
            <person name="Kihara M."/>
            <person name="Itoh H."/>
        </authorList>
    </citation>
    <scope>NUCLEOTIDE SEQUENCE [LARGE SCALE GENOMIC DNA]</scope>
    <source>
        <strain evidence="3 4">NBRC 109484</strain>
    </source>
</reference>
<sequence length="521" mass="60122">MKDYFEDSIDETKAGKDLYAYQKGAIDKIFSAFDEGADDYHLLYQLPTGGGKTVIFSEIVRRYLTNHNKKVLIMTHRIELLKQTSNMLTEFGVKNKVVNSTANLDDQDQFVCFVAMVETLNNRLQDDKLDISDVGLVIIDEAHYNSFTKLFKYFDKSFILGVTATPLSSNIKLPMNDNYNELIVGETIEKLIENEFLSEANTYSYNVGLTSLEVGANGDYTVKSSEDLYTQGDMLTKLMQAYEERSKGKKTLIFNNGINTSLHVYDAFNYAGYPVMHLDNTATKKQRKAILKWFHETPDAILTSVSILTTGFDEPSVESIILNRATKSLTLYYQMIGRGSRIWKDKRTFDVIDLGNNFHRFGPWGADLDWQRIFRSPNYYLDNMMDDEELESYFTYEMPEALREKFKNSEDVSFDIKKAYVNSVKAGETSKVILERSIAQHAYICTENSEDVYDALELAKQLGEDIDFRIERYSKCISKSTHNFLSWLKNDYRLKLRSHLRENFDTIFEEIHGHPPVEEDE</sequence>
<dbReference type="GO" id="GO:0016787">
    <property type="term" value="F:hydrolase activity"/>
    <property type="evidence" value="ECO:0007669"/>
    <property type="project" value="InterPro"/>
</dbReference>
<dbReference type="GO" id="GO:0003677">
    <property type="term" value="F:DNA binding"/>
    <property type="evidence" value="ECO:0007669"/>
    <property type="project" value="InterPro"/>
</dbReference>
<dbReference type="Proteomes" id="UP000326509">
    <property type="component" value="Unassembled WGS sequence"/>
</dbReference>
<dbReference type="PANTHER" id="PTHR47396:SF1">
    <property type="entry name" value="ATP-DEPENDENT HELICASE IRC3-RELATED"/>
    <property type="match status" value="1"/>
</dbReference>
<evidence type="ECO:0000259" key="2">
    <source>
        <dbReference type="PROSITE" id="PS51194"/>
    </source>
</evidence>
<dbReference type="SMART" id="SM00487">
    <property type="entry name" value="DEXDc"/>
    <property type="match status" value="1"/>
</dbReference>
<dbReference type="InterPro" id="IPR050742">
    <property type="entry name" value="Helicase_Restrict-Modif_Enz"/>
</dbReference>